<evidence type="ECO:0000313" key="8">
    <source>
        <dbReference type="EMBL" id="MES1927970.1"/>
    </source>
</evidence>
<dbReference type="PANTHER" id="PTHR35603">
    <property type="match status" value="1"/>
</dbReference>
<dbReference type="Proteomes" id="UP001460888">
    <property type="component" value="Unassembled WGS sequence"/>
</dbReference>
<dbReference type="InterPro" id="IPR016364">
    <property type="entry name" value="Surface_antigen_Rickettsia"/>
</dbReference>
<gene>
    <name evidence="8" type="ORF">SADO_01905</name>
</gene>
<evidence type="ECO:0000259" key="7">
    <source>
        <dbReference type="Pfam" id="PF16998"/>
    </source>
</evidence>
<feature type="domain" description="Surface antigen" evidence="7">
    <location>
        <begin position="84"/>
        <end position="152"/>
    </location>
</feature>
<dbReference type="InterPro" id="IPR051407">
    <property type="entry name" value="Bact_OM_lipoprot/Surf_antigen"/>
</dbReference>
<proteinExistence type="predicted"/>
<dbReference type="PIRSF" id="PIRSF002721">
    <property type="entry name" value="Surface_antigen_Rickettsia"/>
    <property type="match status" value="1"/>
</dbReference>
<feature type="domain" description="Glycine zipper 2TM" evidence="6">
    <location>
        <begin position="30"/>
        <end position="70"/>
    </location>
</feature>
<accession>A0ABV2AWG8</accession>
<evidence type="ECO:0000313" key="9">
    <source>
        <dbReference type="Proteomes" id="UP001460888"/>
    </source>
</evidence>
<name>A0ABV2AWG8_9GAMM</name>
<dbReference type="Pfam" id="PF05433">
    <property type="entry name" value="Rick_17kDa_Anti"/>
    <property type="match status" value="1"/>
</dbReference>
<dbReference type="PROSITE" id="PS51257">
    <property type="entry name" value="PROKAR_LIPOPROTEIN"/>
    <property type="match status" value="1"/>
</dbReference>
<dbReference type="InterPro" id="IPR032635">
    <property type="entry name" value="Anti_2"/>
</dbReference>
<feature type="compositionally biased region" description="Polar residues" evidence="5">
    <location>
        <begin position="141"/>
        <end position="152"/>
    </location>
</feature>
<dbReference type="Pfam" id="PF16998">
    <property type="entry name" value="17kDa_Anti_2"/>
    <property type="match status" value="1"/>
</dbReference>
<comment type="subcellular location">
    <subcellularLocation>
        <location evidence="1">Membrane</location>
    </subcellularLocation>
</comment>
<evidence type="ECO:0000256" key="2">
    <source>
        <dbReference type="ARBA" id="ARBA00022729"/>
    </source>
</evidence>
<keyword evidence="4" id="KW-0564">Palmitate</keyword>
<keyword evidence="9" id="KW-1185">Reference proteome</keyword>
<keyword evidence="2" id="KW-0732">Signal</keyword>
<feature type="region of interest" description="Disordered" evidence="5">
    <location>
        <begin position="77"/>
        <end position="152"/>
    </location>
</feature>
<dbReference type="EMBL" id="APND01000001">
    <property type="protein sequence ID" value="MES1927970.1"/>
    <property type="molecule type" value="Genomic_DNA"/>
</dbReference>
<organism evidence="8 9">
    <name type="scientific">Salinisphaera dokdonensis CL-ES53</name>
    <dbReference type="NCBI Taxonomy" id="1304272"/>
    <lineage>
        <taxon>Bacteria</taxon>
        <taxon>Pseudomonadati</taxon>
        <taxon>Pseudomonadota</taxon>
        <taxon>Gammaproteobacteria</taxon>
        <taxon>Salinisphaerales</taxon>
        <taxon>Salinisphaeraceae</taxon>
        <taxon>Salinisphaera</taxon>
    </lineage>
</organism>
<dbReference type="RefSeq" id="WP_353108760.1">
    <property type="nucleotide sequence ID" value="NZ_APND01000001.1"/>
</dbReference>
<keyword evidence="4" id="KW-0449">Lipoprotein</keyword>
<keyword evidence="3" id="KW-0472">Membrane</keyword>
<evidence type="ECO:0000256" key="4">
    <source>
        <dbReference type="ARBA" id="ARBA00023139"/>
    </source>
</evidence>
<sequence>MTKTLSFISALALSVGLLGGCANWSSGDTGTVIGGIAGGAAGSQIGSGSGTTIATVVGTLAGAALGRRVGDNFGQRDRQQFGTALESNQTGSTSSWTNPDTNDNYSVTPTNTYNNGNQPCREFTMNANVNGKPDKVRGTACRQSDGTWKVQS</sequence>
<evidence type="ECO:0000256" key="5">
    <source>
        <dbReference type="SAM" id="MobiDB-lite"/>
    </source>
</evidence>
<feature type="compositionally biased region" description="Polar residues" evidence="5">
    <location>
        <begin position="80"/>
        <end position="118"/>
    </location>
</feature>
<dbReference type="InterPro" id="IPR008816">
    <property type="entry name" value="Gly_zipper_2TM_dom"/>
</dbReference>
<evidence type="ECO:0000256" key="3">
    <source>
        <dbReference type="ARBA" id="ARBA00023136"/>
    </source>
</evidence>
<dbReference type="PANTHER" id="PTHR35603:SF2">
    <property type="entry name" value="OUTER MEMBRANE LIPOPROTEIN"/>
    <property type="match status" value="1"/>
</dbReference>
<protein>
    <submittedName>
        <fullName evidence="8">17 kDa surface antigen</fullName>
    </submittedName>
</protein>
<evidence type="ECO:0000256" key="1">
    <source>
        <dbReference type="ARBA" id="ARBA00004370"/>
    </source>
</evidence>
<evidence type="ECO:0000259" key="6">
    <source>
        <dbReference type="Pfam" id="PF05433"/>
    </source>
</evidence>
<comment type="caution">
    <text evidence="8">The sequence shown here is derived from an EMBL/GenBank/DDBJ whole genome shotgun (WGS) entry which is preliminary data.</text>
</comment>
<reference evidence="8 9" key="1">
    <citation type="submission" date="2013-03" db="EMBL/GenBank/DDBJ databases">
        <title>Salinisphaera dokdonensis CL-ES53 Genome Sequencing.</title>
        <authorList>
            <person name="Li C."/>
            <person name="Lai Q."/>
            <person name="Shao Z."/>
        </authorList>
    </citation>
    <scope>NUCLEOTIDE SEQUENCE [LARGE SCALE GENOMIC DNA]</scope>
    <source>
        <strain evidence="8 9">CL-ES53</strain>
    </source>
</reference>